<dbReference type="EMBL" id="BGZK01001359">
    <property type="protein sequence ID" value="GBP78158.1"/>
    <property type="molecule type" value="Genomic_DNA"/>
</dbReference>
<feature type="compositionally biased region" description="Basic residues" evidence="1">
    <location>
        <begin position="86"/>
        <end position="97"/>
    </location>
</feature>
<proteinExistence type="predicted"/>
<sequence>MTKPAIDTYCHSNHDVFQTTTSSDITVLISVFQRHATYITQGLHLHCINSTFTLLRPHPSCPAERIRVYIVKDDMSTLPEARKKWYSTHRREQHHHRPDLIKGAVSSPPSESALSRPTPTPCCEWSMVLRDCDNN</sequence>
<organism evidence="2 3">
    <name type="scientific">Eumeta variegata</name>
    <name type="common">Bagworm moth</name>
    <name type="synonym">Eumeta japonica</name>
    <dbReference type="NCBI Taxonomy" id="151549"/>
    <lineage>
        <taxon>Eukaryota</taxon>
        <taxon>Metazoa</taxon>
        <taxon>Ecdysozoa</taxon>
        <taxon>Arthropoda</taxon>
        <taxon>Hexapoda</taxon>
        <taxon>Insecta</taxon>
        <taxon>Pterygota</taxon>
        <taxon>Neoptera</taxon>
        <taxon>Endopterygota</taxon>
        <taxon>Lepidoptera</taxon>
        <taxon>Glossata</taxon>
        <taxon>Ditrysia</taxon>
        <taxon>Tineoidea</taxon>
        <taxon>Psychidae</taxon>
        <taxon>Oiketicinae</taxon>
        <taxon>Eumeta</taxon>
    </lineage>
</organism>
<dbReference type="Proteomes" id="UP000299102">
    <property type="component" value="Unassembled WGS sequence"/>
</dbReference>
<gene>
    <name evidence="2" type="ORF">EVAR_99192_1</name>
</gene>
<accession>A0A4C1YPS6</accession>
<dbReference type="OrthoDB" id="429813at2759"/>
<reference evidence="2 3" key="1">
    <citation type="journal article" date="2019" name="Commun. Biol.">
        <title>The bagworm genome reveals a unique fibroin gene that provides high tensile strength.</title>
        <authorList>
            <person name="Kono N."/>
            <person name="Nakamura H."/>
            <person name="Ohtoshi R."/>
            <person name="Tomita M."/>
            <person name="Numata K."/>
            <person name="Arakawa K."/>
        </authorList>
    </citation>
    <scope>NUCLEOTIDE SEQUENCE [LARGE SCALE GENOMIC DNA]</scope>
</reference>
<evidence type="ECO:0000256" key="1">
    <source>
        <dbReference type="SAM" id="MobiDB-lite"/>
    </source>
</evidence>
<evidence type="ECO:0000313" key="2">
    <source>
        <dbReference type="EMBL" id="GBP78158.1"/>
    </source>
</evidence>
<name>A0A4C1YPS6_EUMVA</name>
<feature type="compositionally biased region" description="Polar residues" evidence="1">
    <location>
        <begin position="107"/>
        <end position="117"/>
    </location>
</feature>
<feature type="region of interest" description="Disordered" evidence="1">
    <location>
        <begin position="86"/>
        <end position="118"/>
    </location>
</feature>
<keyword evidence="3" id="KW-1185">Reference proteome</keyword>
<evidence type="ECO:0000313" key="3">
    <source>
        <dbReference type="Proteomes" id="UP000299102"/>
    </source>
</evidence>
<comment type="caution">
    <text evidence="2">The sequence shown here is derived from an EMBL/GenBank/DDBJ whole genome shotgun (WGS) entry which is preliminary data.</text>
</comment>
<protein>
    <submittedName>
        <fullName evidence="2">Uncharacterized protein</fullName>
    </submittedName>
</protein>
<dbReference type="AlphaFoldDB" id="A0A4C1YPS6"/>